<dbReference type="EnsemblMetazoa" id="LLOJ009070-RA">
    <property type="protein sequence ID" value="LLOJ009070-PA"/>
    <property type="gene ID" value="LLOJ009070"/>
</dbReference>
<feature type="region of interest" description="Disordered" evidence="5">
    <location>
        <begin position="113"/>
        <end position="142"/>
    </location>
</feature>
<dbReference type="EMBL" id="GITU01011179">
    <property type="protein sequence ID" value="MBC1179882.1"/>
    <property type="molecule type" value="Transcribed_RNA"/>
</dbReference>
<dbReference type="SMART" id="SM00355">
    <property type="entry name" value="ZnF_C2H2"/>
    <property type="match status" value="2"/>
</dbReference>
<keyword evidence="9" id="KW-1185">Reference proteome</keyword>
<evidence type="ECO:0000313" key="7">
    <source>
        <dbReference type="EMBL" id="MBC1179882.1"/>
    </source>
</evidence>
<dbReference type="Gene3D" id="3.30.160.60">
    <property type="entry name" value="Classic Zinc Finger"/>
    <property type="match status" value="1"/>
</dbReference>
<dbReference type="Proteomes" id="UP000092461">
    <property type="component" value="Unassembled WGS sequence"/>
</dbReference>
<evidence type="ECO:0000313" key="9">
    <source>
        <dbReference type="Proteomes" id="UP000092461"/>
    </source>
</evidence>
<reference evidence="7" key="2">
    <citation type="journal article" date="2020" name="BMC">
        <title>Leishmania infection induces a limited differential gene expression in the sand fly midgut.</title>
        <authorList>
            <person name="Coutinho-Abreu I.V."/>
            <person name="Serafim T.D."/>
            <person name="Meneses C."/>
            <person name="Kamhawi S."/>
            <person name="Oliveira F."/>
            <person name="Valenzuela J.G."/>
        </authorList>
    </citation>
    <scope>NUCLEOTIDE SEQUENCE</scope>
    <source>
        <strain evidence="7">Jacobina</strain>
        <tissue evidence="7">Midgut</tissue>
    </source>
</reference>
<evidence type="ECO:0000256" key="5">
    <source>
        <dbReference type="SAM" id="MobiDB-lite"/>
    </source>
</evidence>
<dbReference type="VEuPathDB" id="VectorBase:LLONM1_004619"/>
<dbReference type="Gene3D" id="2.20.25.240">
    <property type="match status" value="1"/>
</dbReference>
<feature type="compositionally biased region" description="Basic residues" evidence="5">
    <location>
        <begin position="513"/>
        <end position="531"/>
    </location>
</feature>
<evidence type="ECO:0000313" key="8">
    <source>
        <dbReference type="EnsemblMetazoa" id="LLOJ009070-PA"/>
    </source>
</evidence>
<evidence type="ECO:0000259" key="6">
    <source>
        <dbReference type="PROSITE" id="PS50157"/>
    </source>
</evidence>
<evidence type="ECO:0000256" key="2">
    <source>
        <dbReference type="ARBA" id="ARBA00022771"/>
    </source>
</evidence>
<protein>
    <recommendedName>
        <fullName evidence="6">C2H2-type domain-containing protein</fullName>
    </recommendedName>
</protein>
<keyword evidence="3" id="KW-0862">Zinc</keyword>
<proteinExistence type="predicted"/>
<dbReference type="VEuPathDB" id="VectorBase:LLOJ009070"/>
<dbReference type="InterPro" id="IPR007588">
    <property type="entry name" value="Znf_FLYWCH"/>
</dbReference>
<feature type="compositionally biased region" description="Polar residues" evidence="5">
    <location>
        <begin position="55"/>
        <end position="70"/>
    </location>
</feature>
<feature type="region of interest" description="Disordered" evidence="5">
    <location>
        <begin position="494"/>
        <end position="531"/>
    </location>
</feature>
<reference evidence="9" key="1">
    <citation type="submission" date="2012-05" db="EMBL/GenBank/DDBJ databases">
        <title>Whole Genome Assembly of Lutzomyia longipalpis.</title>
        <authorList>
            <person name="Richards S."/>
            <person name="Qu C."/>
            <person name="Dillon R."/>
            <person name="Worley K."/>
            <person name="Scherer S."/>
            <person name="Batterton M."/>
            <person name="Taylor A."/>
            <person name="Hawes A."/>
            <person name="Hernandez B."/>
            <person name="Kovar C."/>
            <person name="Mandapat C."/>
            <person name="Pham C."/>
            <person name="Qu C."/>
            <person name="Jing C."/>
            <person name="Bess C."/>
            <person name="Bandaranaike D."/>
            <person name="Ngo D."/>
            <person name="Ongeri F."/>
            <person name="Arias F."/>
            <person name="Lara F."/>
            <person name="Weissenberger G."/>
            <person name="Kamau G."/>
            <person name="Han H."/>
            <person name="Shen H."/>
            <person name="Dinh H."/>
            <person name="Khalil I."/>
            <person name="Jones J."/>
            <person name="Shafer J."/>
            <person name="Jayaseelan J."/>
            <person name="Quiroz J."/>
            <person name="Blankenburg K."/>
            <person name="Nguyen L."/>
            <person name="Jackson L."/>
            <person name="Francisco L."/>
            <person name="Tang L.-Y."/>
            <person name="Pu L.-L."/>
            <person name="Perales L."/>
            <person name="Lorensuhewa L."/>
            <person name="Munidasa M."/>
            <person name="Coyle M."/>
            <person name="Taylor M."/>
            <person name="Puazo M."/>
            <person name="Firestine M."/>
            <person name="Scheel M."/>
            <person name="Javaid M."/>
            <person name="Wang M."/>
            <person name="Li M."/>
            <person name="Tabassum N."/>
            <person name="Saada N."/>
            <person name="Osuji N."/>
            <person name="Aqrawi P."/>
            <person name="Fu Q."/>
            <person name="Thornton R."/>
            <person name="Raj R."/>
            <person name="Goodspeed R."/>
            <person name="Mata R."/>
            <person name="Najjar R."/>
            <person name="Gubbala S."/>
            <person name="Lee S."/>
            <person name="Denson S."/>
            <person name="Patil S."/>
            <person name="Macmil S."/>
            <person name="Qi S."/>
            <person name="Matskevitch T."/>
            <person name="Palculict T."/>
            <person name="Mathew T."/>
            <person name="Vee V."/>
            <person name="Velamala V."/>
            <person name="Korchina V."/>
            <person name="Cai W."/>
            <person name="Liu W."/>
            <person name="Dai W."/>
            <person name="Zou X."/>
            <person name="Zhu Y."/>
            <person name="Zhang Y."/>
            <person name="Wu Y.-Q."/>
            <person name="Xin Y."/>
            <person name="Nazarath L."/>
            <person name="Kovar C."/>
            <person name="Han Y."/>
            <person name="Muzny D."/>
            <person name="Gibbs R."/>
        </authorList>
    </citation>
    <scope>NUCLEOTIDE SEQUENCE [LARGE SCALE GENOMIC DNA]</scope>
    <source>
        <strain evidence="9">Jacobina</strain>
    </source>
</reference>
<feature type="compositionally biased region" description="Low complexity" evidence="5">
    <location>
        <begin position="398"/>
        <end position="410"/>
    </location>
</feature>
<feature type="region of interest" description="Disordered" evidence="5">
    <location>
        <begin position="1"/>
        <end position="70"/>
    </location>
</feature>
<organism evidence="8 9">
    <name type="scientific">Lutzomyia longipalpis</name>
    <name type="common">Sand fly</name>
    <dbReference type="NCBI Taxonomy" id="7200"/>
    <lineage>
        <taxon>Eukaryota</taxon>
        <taxon>Metazoa</taxon>
        <taxon>Ecdysozoa</taxon>
        <taxon>Arthropoda</taxon>
        <taxon>Hexapoda</taxon>
        <taxon>Insecta</taxon>
        <taxon>Pterygota</taxon>
        <taxon>Neoptera</taxon>
        <taxon>Endopterygota</taxon>
        <taxon>Diptera</taxon>
        <taxon>Nematocera</taxon>
        <taxon>Psychodoidea</taxon>
        <taxon>Psychodidae</taxon>
        <taxon>Lutzomyia</taxon>
        <taxon>Lutzomyia</taxon>
    </lineage>
</organism>
<feature type="compositionally biased region" description="Basic and acidic residues" evidence="5">
    <location>
        <begin position="1"/>
        <end position="10"/>
    </location>
</feature>
<dbReference type="GO" id="GO:0008270">
    <property type="term" value="F:zinc ion binding"/>
    <property type="evidence" value="ECO:0007669"/>
    <property type="project" value="UniProtKB-KW"/>
</dbReference>
<dbReference type="AlphaFoldDB" id="A0A1B0GKT5"/>
<feature type="domain" description="C2H2-type" evidence="6">
    <location>
        <begin position="342"/>
        <end position="370"/>
    </location>
</feature>
<keyword evidence="2 4" id="KW-0863">Zinc-finger</keyword>
<feature type="compositionally biased region" description="Basic residues" evidence="5">
    <location>
        <begin position="118"/>
        <end position="137"/>
    </location>
</feature>
<evidence type="ECO:0000256" key="1">
    <source>
        <dbReference type="ARBA" id="ARBA00022723"/>
    </source>
</evidence>
<sequence>MADKKYKKGSELSSGPELPSGPDLPSESEDSSTSDVAPTSARASAPEVVLVPGIPSTTCPNCKAPSISSRTISTQTDLSFHKLTKLTHIFSIDEMDAESDPLASCPSVNIKQEEAVRRSKRKKSRKYSRRTRRRKTRRSGERYPALMMSSSNMEDSGVELLTSSKGKAILALDGYQYRIHRRCGDHIRWLCTRERKLNCRGTIKTDYNYVILSKIDHTSCVPDKLEIIIRKAMNQCKNRVINELSTPVAKIYKEELDKFNETYSSLGITLPLYNNVKTHLCQARRAVVQKLKKGEDIDTSSTILHLTDLDNHQCLSNMKNVTSGRKSSLSSKAVEAQRSWAFQCEKCGMTSKTKNDLVRHMQTVHLEKETAVQTPQKSSRSKVVVPVIKDVFSRHDVSSSSEQSSSSEVSSESERFSTPALRPNSGSVSAPEVVLMPRIPLTVSTCPHCPHCKAASASGNRTISTQTDLSFHKQTRLTHVFAIDETDVVQSDPLASFPSIDIKQEEEEEDVRRSKRKRSRKYSRRTKTRNY</sequence>
<dbReference type="EMBL" id="AJWK01030972">
    <property type="status" value="NOT_ANNOTATED_CDS"/>
    <property type="molecule type" value="Genomic_DNA"/>
</dbReference>
<evidence type="ECO:0000256" key="4">
    <source>
        <dbReference type="PROSITE-ProRule" id="PRU00042"/>
    </source>
</evidence>
<reference evidence="8" key="3">
    <citation type="submission" date="2020-05" db="UniProtKB">
        <authorList>
            <consortium name="EnsemblMetazoa"/>
        </authorList>
    </citation>
    <scope>IDENTIFICATION</scope>
    <source>
        <strain evidence="8">Jacobina</strain>
    </source>
</reference>
<keyword evidence="1" id="KW-0479">Metal-binding</keyword>
<dbReference type="Pfam" id="PF04500">
    <property type="entry name" value="FLYWCH"/>
    <property type="match status" value="1"/>
</dbReference>
<dbReference type="VEuPathDB" id="VectorBase:LLONM1_011239"/>
<accession>A0A1B0GKT5</accession>
<name>A0A1B0GKT5_LUTLO</name>
<feature type="region of interest" description="Disordered" evidence="5">
    <location>
        <begin position="395"/>
        <end position="429"/>
    </location>
</feature>
<dbReference type="InterPro" id="IPR013087">
    <property type="entry name" value="Znf_C2H2_type"/>
</dbReference>
<evidence type="ECO:0000256" key="3">
    <source>
        <dbReference type="ARBA" id="ARBA00022833"/>
    </source>
</evidence>
<dbReference type="PROSITE" id="PS50157">
    <property type="entry name" value="ZINC_FINGER_C2H2_2"/>
    <property type="match status" value="1"/>
</dbReference>